<dbReference type="KEGG" id="hazt:108665957"/>
<dbReference type="GO" id="GO:0005783">
    <property type="term" value="C:endoplasmic reticulum"/>
    <property type="evidence" value="ECO:0007669"/>
    <property type="project" value="TreeGrafter"/>
</dbReference>
<evidence type="ECO:0000313" key="7">
    <source>
        <dbReference type="RefSeq" id="XP_018008254.1"/>
    </source>
</evidence>
<dbReference type="AlphaFoldDB" id="A0A8B7N3T7"/>
<dbReference type="OrthoDB" id="4173905at2759"/>
<dbReference type="EC" id="2.5.1.-" evidence="5"/>
<dbReference type="RefSeq" id="XP_018008254.1">
    <property type="nucleotide sequence ID" value="XM_018152765.2"/>
</dbReference>
<reference evidence="7 8" key="1">
    <citation type="submission" date="2025-04" db="UniProtKB">
        <authorList>
            <consortium name="RefSeq"/>
        </authorList>
    </citation>
    <scope>IDENTIFICATION</scope>
    <source>
        <tissue evidence="7 8">Whole organism</tissue>
    </source>
</reference>
<dbReference type="PROSITE" id="PS01066">
    <property type="entry name" value="UPP_SYNTHASE"/>
    <property type="match status" value="1"/>
</dbReference>
<evidence type="ECO:0000313" key="6">
    <source>
        <dbReference type="Proteomes" id="UP000694843"/>
    </source>
</evidence>
<evidence type="ECO:0000256" key="3">
    <source>
        <dbReference type="ARBA" id="ARBA00022842"/>
    </source>
</evidence>
<dbReference type="Proteomes" id="UP000694843">
    <property type="component" value="Unplaced"/>
</dbReference>
<dbReference type="OMA" id="DESTHIF"/>
<dbReference type="RefSeq" id="XP_018008256.1">
    <property type="nucleotide sequence ID" value="XM_018152767.2"/>
</dbReference>
<evidence type="ECO:0000256" key="5">
    <source>
        <dbReference type="RuleBase" id="RU363018"/>
    </source>
</evidence>
<proteinExistence type="inferred from homology"/>
<dbReference type="GeneID" id="108665957"/>
<dbReference type="PANTHER" id="PTHR10291">
    <property type="entry name" value="DEHYDRODOLICHYL DIPHOSPHATE SYNTHASE FAMILY MEMBER"/>
    <property type="match status" value="1"/>
</dbReference>
<evidence type="ECO:0000256" key="2">
    <source>
        <dbReference type="ARBA" id="ARBA00022679"/>
    </source>
</evidence>
<dbReference type="InterPro" id="IPR018520">
    <property type="entry name" value="UPP_synth-like_CS"/>
</dbReference>
<keyword evidence="6" id="KW-1185">Reference proteome</keyword>
<protein>
    <recommendedName>
        <fullName evidence="5">Alkyl transferase</fullName>
        <ecNumber evidence="5">2.5.1.-</ecNumber>
    </recommendedName>
</protein>
<dbReference type="FunFam" id="3.40.1180.10:FF:000005">
    <property type="entry name" value="Alkyl transferase"/>
    <property type="match status" value="1"/>
</dbReference>
<dbReference type="InterPro" id="IPR036424">
    <property type="entry name" value="UPP_synth-like_sf"/>
</dbReference>
<keyword evidence="2 5" id="KW-0808">Transferase</keyword>
<sequence>MSSWLVTEKRSWPEWLALQVLKVGPIPKHLALIMDGNRRYAKLHEQETFHGHIAGFKTLTYVLAWCRDLGITEVTSYALSIENFKRSKEEVEGLLSLASNKFEEVLNEGENLAKHGVCIRIIGNLDLLPTYLRAQTAEVVLMTRNNTKCFLNLALAYTSRDEITAAVRECAIAISEGRLQETDITPRLLEQCLYTAQSCHPDLVIRTSGETRLSDFLLWQSQFSCLFFTKVLWPELSIWHVLGAVFHYQRHHHTVVAARKQAKLLYDRYELEADQACSLDDPECGCDGTKARKIRVERFIADLVERREKTYHALSTQLKEIKKQQQESCEQEQKSEASGRVRVIGECGERVVSVSVADPSLLKRVQQRMLLEAN</sequence>
<name>A0A8B7N3T7_HYAAZ</name>
<evidence type="ECO:0000256" key="1">
    <source>
        <dbReference type="ARBA" id="ARBA00005432"/>
    </source>
</evidence>
<keyword evidence="3" id="KW-0460">Magnesium</keyword>
<dbReference type="HAMAP" id="MF_01139">
    <property type="entry name" value="ISPT"/>
    <property type="match status" value="1"/>
</dbReference>
<gene>
    <name evidence="7 8" type="primary">LOC108665957</name>
</gene>
<dbReference type="SUPFAM" id="SSF64005">
    <property type="entry name" value="Undecaprenyl diphosphate synthase"/>
    <property type="match status" value="1"/>
</dbReference>
<dbReference type="CDD" id="cd00475">
    <property type="entry name" value="Cis_IPPS"/>
    <property type="match status" value="1"/>
</dbReference>
<comment type="similarity">
    <text evidence="1 5">Belongs to the UPP synthase family.</text>
</comment>
<comment type="catalytic activity">
    <reaction evidence="4">
        <text>n isopentenyl diphosphate + (2E,6E)-farnesyl diphosphate = a di-trans,poly-cis-polyprenyl diphosphate + n diphosphate</text>
        <dbReference type="Rhea" id="RHEA:53008"/>
        <dbReference type="Rhea" id="RHEA-COMP:19494"/>
        <dbReference type="ChEBI" id="CHEBI:33019"/>
        <dbReference type="ChEBI" id="CHEBI:128769"/>
        <dbReference type="ChEBI" id="CHEBI:136960"/>
        <dbReference type="ChEBI" id="CHEBI:175763"/>
        <dbReference type="EC" id="2.5.1.87"/>
    </reaction>
</comment>
<dbReference type="GO" id="GO:1904423">
    <property type="term" value="C:dehydrodolichyl diphosphate synthase complex"/>
    <property type="evidence" value="ECO:0007669"/>
    <property type="project" value="TreeGrafter"/>
</dbReference>
<dbReference type="Gene3D" id="3.40.1180.10">
    <property type="entry name" value="Decaprenyl diphosphate synthase-like"/>
    <property type="match status" value="1"/>
</dbReference>
<dbReference type="Pfam" id="PF01255">
    <property type="entry name" value="Prenyltransf"/>
    <property type="match status" value="1"/>
</dbReference>
<accession>A0A8B7N3T7</accession>
<organism evidence="6 7">
    <name type="scientific">Hyalella azteca</name>
    <name type="common">Amphipod</name>
    <dbReference type="NCBI Taxonomy" id="294128"/>
    <lineage>
        <taxon>Eukaryota</taxon>
        <taxon>Metazoa</taxon>
        <taxon>Ecdysozoa</taxon>
        <taxon>Arthropoda</taxon>
        <taxon>Crustacea</taxon>
        <taxon>Multicrustacea</taxon>
        <taxon>Malacostraca</taxon>
        <taxon>Eumalacostraca</taxon>
        <taxon>Peracarida</taxon>
        <taxon>Amphipoda</taxon>
        <taxon>Senticaudata</taxon>
        <taxon>Talitrida</taxon>
        <taxon>Talitroidea</taxon>
        <taxon>Hyalellidae</taxon>
        <taxon>Hyalella</taxon>
    </lineage>
</organism>
<dbReference type="InterPro" id="IPR001441">
    <property type="entry name" value="UPP_synth-like"/>
</dbReference>
<dbReference type="PANTHER" id="PTHR10291:SF43">
    <property type="entry name" value="DEHYDRODOLICHYL DIPHOSPHATE SYNTHASE COMPLEX SUBUNIT DHDDS"/>
    <property type="match status" value="1"/>
</dbReference>
<dbReference type="GO" id="GO:0045547">
    <property type="term" value="F:ditrans,polycis-polyprenyl diphosphate synthase [(2E,6E)-farnesyl diphosphate specific] activity"/>
    <property type="evidence" value="ECO:0007669"/>
    <property type="project" value="UniProtKB-EC"/>
</dbReference>
<evidence type="ECO:0000313" key="8">
    <source>
        <dbReference type="RefSeq" id="XP_018008256.1"/>
    </source>
</evidence>
<dbReference type="NCBIfam" id="TIGR00055">
    <property type="entry name" value="uppS"/>
    <property type="match status" value="1"/>
</dbReference>
<evidence type="ECO:0000256" key="4">
    <source>
        <dbReference type="ARBA" id="ARBA00047353"/>
    </source>
</evidence>
<dbReference type="GO" id="GO:0016094">
    <property type="term" value="P:polyprenol biosynthetic process"/>
    <property type="evidence" value="ECO:0007669"/>
    <property type="project" value="TreeGrafter"/>
</dbReference>